<feature type="transmembrane region" description="Helical" evidence="7">
    <location>
        <begin position="468"/>
        <end position="489"/>
    </location>
</feature>
<evidence type="ECO:0000256" key="7">
    <source>
        <dbReference type="SAM" id="Phobius"/>
    </source>
</evidence>
<organism evidence="9 10">
    <name type="scientific">Rhizoctonia solani</name>
    <dbReference type="NCBI Taxonomy" id="456999"/>
    <lineage>
        <taxon>Eukaryota</taxon>
        <taxon>Fungi</taxon>
        <taxon>Dikarya</taxon>
        <taxon>Basidiomycota</taxon>
        <taxon>Agaricomycotina</taxon>
        <taxon>Agaricomycetes</taxon>
        <taxon>Cantharellales</taxon>
        <taxon>Ceratobasidiaceae</taxon>
        <taxon>Rhizoctonia</taxon>
    </lineage>
</organism>
<dbReference type="InterPro" id="IPR036259">
    <property type="entry name" value="MFS_trans_sf"/>
</dbReference>
<feature type="transmembrane region" description="Helical" evidence="7">
    <location>
        <begin position="44"/>
        <end position="62"/>
    </location>
</feature>
<evidence type="ECO:0000256" key="1">
    <source>
        <dbReference type="ARBA" id="ARBA00004141"/>
    </source>
</evidence>
<evidence type="ECO:0000313" key="10">
    <source>
        <dbReference type="Proteomes" id="UP000663853"/>
    </source>
</evidence>
<dbReference type="PROSITE" id="PS50850">
    <property type="entry name" value="MFS"/>
    <property type="match status" value="1"/>
</dbReference>
<dbReference type="PRINTS" id="PR01035">
    <property type="entry name" value="TCRTETA"/>
</dbReference>
<keyword evidence="4 7" id="KW-1133">Transmembrane helix</keyword>
<dbReference type="Proteomes" id="UP000663853">
    <property type="component" value="Unassembled WGS sequence"/>
</dbReference>
<dbReference type="GO" id="GO:0016020">
    <property type="term" value="C:membrane"/>
    <property type="evidence" value="ECO:0007669"/>
    <property type="project" value="UniProtKB-SubCell"/>
</dbReference>
<dbReference type="InterPro" id="IPR020846">
    <property type="entry name" value="MFS_dom"/>
</dbReference>
<sequence length="501" mass="53759">MKPNASGLEDESGGEQRTSASGFDSRYLQGASAQPPTPLPRLQVFVLCTMSFAESISIFVIIPFQAQMVEELGVTSDPSELGFYLGLLAGMFSFTQFFTIYFWGALSDRIGRRPVLIIGLCGVIGSTIMFGLSKSFTMVLVSRALSGILNGNSAIVKSALGEITDETNRGTAFPYVISCWSLGSLLAPGIGGFLSHPAERYPFIFGFELLRQYPYLPPCLVGSALSTVGLVIGILFLVETLPRDSVRTGAERRSLLVSKPQTYTRFCPASALRPDQNSRPTSVKDITRDPYVRKVLVSYGFMTYITAAIHSLMVLWMYTPVEAGGMGFSTAEIGTALLLSGLSGKIITLIVYPPLERRMGALYLFRCTMIMKVSIALAFPLGHICAIAGGKKGAYLGVGAMPVVLCAGGVAYVSNMLLITHSAPCKRSLGTINGLAQMTASVSRAVAPVMANSLFAFSTKRKILGGNLVWLVLSLVAFLGVVVACQIPSDRPPDAESQRRD</sequence>
<protein>
    <recommendedName>
        <fullName evidence="8">Major facilitator superfamily (MFS) profile domain-containing protein</fullName>
    </recommendedName>
</protein>
<feature type="transmembrane region" description="Helical" evidence="7">
    <location>
        <begin position="115"/>
        <end position="132"/>
    </location>
</feature>
<comment type="caution">
    <text evidence="9">The sequence shown here is derived from an EMBL/GenBank/DDBJ whole genome shotgun (WGS) entry which is preliminary data.</text>
</comment>
<feature type="domain" description="Major facilitator superfamily (MFS) profile" evidence="8">
    <location>
        <begin position="43"/>
        <end position="492"/>
    </location>
</feature>
<evidence type="ECO:0000256" key="5">
    <source>
        <dbReference type="ARBA" id="ARBA00023136"/>
    </source>
</evidence>
<feature type="transmembrane region" description="Helical" evidence="7">
    <location>
        <begin position="364"/>
        <end position="389"/>
    </location>
</feature>
<dbReference type="CDD" id="cd17330">
    <property type="entry name" value="MFS_SLC46_TetA_like"/>
    <property type="match status" value="1"/>
</dbReference>
<proteinExistence type="predicted"/>
<dbReference type="PANTHER" id="PTHR23504">
    <property type="entry name" value="MAJOR FACILITATOR SUPERFAMILY DOMAIN-CONTAINING PROTEIN 10"/>
    <property type="match status" value="1"/>
</dbReference>
<evidence type="ECO:0000256" key="4">
    <source>
        <dbReference type="ARBA" id="ARBA00022989"/>
    </source>
</evidence>
<feature type="transmembrane region" description="Helical" evidence="7">
    <location>
        <begin position="296"/>
        <end position="318"/>
    </location>
</feature>
<name>A0A8H3BBM8_9AGAM</name>
<feature type="transmembrane region" description="Helical" evidence="7">
    <location>
        <begin position="82"/>
        <end position="103"/>
    </location>
</feature>
<evidence type="ECO:0000256" key="3">
    <source>
        <dbReference type="ARBA" id="ARBA00022692"/>
    </source>
</evidence>
<feature type="region of interest" description="Disordered" evidence="6">
    <location>
        <begin position="1"/>
        <end position="21"/>
    </location>
</feature>
<dbReference type="SUPFAM" id="SSF103473">
    <property type="entry name" value="MFS general substrate transporter"/>
    <property type="match status" value="1"/>
</dbReference>
<dbReference type="EMBL" id="CAJMXA010001149">
    <property type="protein sequence ID" value="CAE6452530.1"/>
    <property type="molecule type" value="Genomic_DNA"/>
</dbReference>
<dbReference type="Pfam" id="PF07690">
    <property type="entry name" value="MFS_1"/>
    <property type="match status" value="1"/>
</dbReference>
<dbReference type="InterPro" id="IPR011701">
    <property type="entry name" value="MFS"/>
</dbReference>
<comment type="subcellular location">
    <subcellularLocation>
        <location evidence="1">Membrane</location>
        <topology evidence="1">Multi-pass membrane protein</topology>
    </subcellularLocation>
</comment>
<dbReference type="InterPro" id="IPR001958">
    <property type="entry name" value="Tet-R_TetA/multi-R_MdtG-like"/>
</dbReference>
<accession>A0A8H3BBM8</accession>
<feature type="transmembrane region" description="Helical" evidence="7">
    <location>
        <begin position="333"/>
        <end position="352"/>
    </location>
</feature>
<evidence type="ECO:0000313" key="9">
    <source>
        <dbReference type="EMBL" id="CAE6452530.1"/>
    </source>
</evidence>
<dbReference type="GO" id="GO:0022857">
    <property type="term" value="F:transmembrane transporter activity"/>
    <property type="evidence" value="ECO:0007669"/>
    <property type="project" value="InterPro"/>
</dbReference>
<dbReference type="Gene3D" id="1.20.1250.20">
    <property type="entry name" value="MFS general substrate transporter like domains"/>
    <property type="match status" value="1"/>
</dbReference>
<gene>
    <name evidence="9" type="ORF">RDB_LOCUS51952</name>
</gene>
<feature type="transmembrane region" description="Helical" evidence="7">
    <location>
        <begin position="215"/>
        <end position="238"/>
    </location>
</feature>
<evidence type="ECO:0000259" key="8">
    <source>
        <dbReference type="PROSITE" id="PS50850"/>
    </source>
</evidence>
<reference evidence="9" key="1">
    <citation type="submission" date="2021-01" db="EMBL/GenBank/DDBJ databases">
        <authorList>
            <person name="Kaushik A."/>
        </authorList>
    </citation>
    <scope>NUCLEOTIDE SEQUENCE</scope>
    <source>
        <strain evidence="9">AG6-10EEA</strain>
    </source>
</reference>
<keyword evidence="3 7" id="KW-0812">Transmembrane</keyword>
<keyword evidence="5 7" id="KW-0472">Membrane</keyword>
<feature type="transmembrane region" description="Helical" evidence="7">
    <location>
        <begin position="395"/>
        <end position="419"/>
    </location>
</feature>
<dbReference type="AlphaFoldDB" id="A0A8H3BBM8"/>
<evidence type="ECO:0000256" key="2">
    <source>
        <dbReference type="ARBA" id="ARBA00022448"/>
    </source>
</evidence>
<dbReference type="PANTHER" id="PTHR23504:SF15">
    <property type="entry name" value="MAJOR FACILITATOR SUPERFAMILY (MFS) PROFILE DOMAIN-CONTAINING PROTEIN"/>
    <property type="match status" value="1"/>
</dbReference>
<evidence type="ECO:0000256" key="6">
    <source>
        <dbReference type="SAM" id="MobiDB-lite"/>
    </source>
</evidence>
<keyword evidence="2" id="KW-0813">Transport</keyword>